<dbReference type="GO" id="GO:0046872">
    <property type="term" value="F:metal ion binding"/>
    <property type="evidence" value="ECO:0007669"/>
    <property type="project" value="UniProtKB-KW"/>
</dbReference>
<dbReference type="SFLD" id="SFLDS00003">
    <property type="entry name" value="Haloacid_Dehalogenase"/>
    <property type="match status" value="1"/>
</dbReference>
<protein>
    <submittedName>
        <fullName evidence="5">Haloacid dehalogenase superfamily, subfamily IA, variant 3 with third motif having DD or ED/haloacid dehalogenase superfamily, subfamily IA, variant 1 with third motif having Dx(3-4)D or Dx(3-4)E</fullName>
    </submittedName>
</protein>
<dbReference type="PANTHER" id="PTHR46193:SF10">
    <property type="entry name" value="6-PHOSPHOGLUCONATE PHOSPHATASE"/>
    <property type="match status" value="1"/>
</dbReference>
<dbReference type="InterPro" id="IPR023214">
    <property type="entry name" value="HAD_sf"/>
</dbReference>
<evidence type="ECO:0000313" key="5">
    <source>
        <dbReference type="EMBL" id="SFX59682.1"/>
    </source>
</evidence>
<dbReference type="PANTHER" id="PTHR46193">
    <property type="entry name" value="6-PHOSPHOGLUCONATE PHOSPHATASE"/>
    <property type="match status" value="1"/>
</dbReference>
<organism evidence="5 6">
    <name type="scientific">Streptomyces atratus</name>
    <dbReference type="NCBI Taxonomy" id="1893"/>
    <lineage>
        <taxon>Bacteria</taxon>
        <taxon>Bacillati</taxon>
        <taxon>Actinomycetota</taxon>
        <taxon>Actinomycetes</taxon>
        <taxon>Kitasatosporales</taxon>
        <taxon>Streptomycetaceae</taxon>
        <taxon>Streptomyces</taxon>
    </lineage>
</organism>
<dbReference type="EMBL" id="FPJO01000004">
    <property type="protein sequence ID" value="SFX59682.1"/>
    <property type="molecule type" value="Genomic_DNA"/>
</dbReference>
<dbReference type="Pfam" id="PF00702">
    <property type="entry name" value="Hydrolase"/>
    <property type="match status" value="1"/>
</dbReference>
<dbReference type="InterPro" id="IPR006439">
    <property type="entry name" value="HAD-SF_hydro_IA"/>
</dbReference>
<evidence type="ECO:0000313" key="6">
    <source>
        <dbReference type="Proteomes" id="UP000181909"/>
    </source>
</evidence>
<evidence type="ECO:0000256" key="4">
    <source>
        <dbReference type="ARBA" id="ARBA00022842"/>
    </source>
</evidence>
<dbReference type="NCBIfam" id="TIGR01549">
    <property type="entry name" value="HAD-SF-IA-v1"/>
    <property type="match status" value="1"/>
</dbReference>
<dbReference type="STRING" id="1893.SAMN02787144_1004225"/>
<keyword evidence="3" id="KW-0479">Metal-binding</keyword>
<dbReference type="InterPro" id="IPR036412">
    <property type="entry name" value="HAD-like_sf"/>
</dbReference>
<dbReference type="Gene3D" id="3.40.50.1000">
    <property type="entry name" value="HAD superfamily/HAD-like"/>
    <property type="match status" value="1"/>
</dbReference>
<comment type="similarity">
    <text evidence="2">Belongs to the HAD-like hydrolase superfamily. CbbY/CbbZ/Gph/YieH family.</text>
</comment>
<dbReference type="AlphaFoldDB" id="A0A1K1YCC9"/>
<keyword evidence="4" id="KW-0460">Magnesium</keyword>
<dbReference type="SFLD" id="SFLDG01129">
    <property type="entry name" value="C1.5:_HAD__Beta-PGM__Phosphata"/>
    <property type="match status" value="1"/>
</dbReference>
<dbReference type="InterPro" id="IPR023198">
    <property type="entry name" value="PGP-like_dom2"/>
</dbReference>
<name>A0A1K1YCC9_STRAR</name>
<dbReference type="SUPFAM" id="SSF56784">
    <property type="entry name" value="HAD-like"/>
    <property type="match status" value="1"/>
</dbReference>
<evidence type="ECO:0000256" key="1">
    <source>
        <dbReference type="ARBA" id="ARBA00001946"/>
    </source>
</evidence>
<dbReference type="Proteomes" id="UP000181909">
    <property type="component" value="Unassembled WGS sequence"/>
</dbReference>
<evidence type="ECO:0000256" key="2">
    <source>
        <dbReference type="ARBA" id="ARBA00006171"/>
    </source>
</evidence>
<dbReference type="Gene3D" id="1.10.150.240">
    <property type="entry name" value="Putative phosphatase, domain 2"/>
    <property type="match status" value="1"/>
</dbReference>
<dbReference type="CDD" id="cd07526">
    <property type="entry name" value="HAD_BPGM_like"/>
    <property type="match status" value="1"/>
</dbReference>
<dbReference type="NCBIfam" id="TIGR01509">
    <property type="entry name" value="HAD-SF-IA-v3"/>
    <property type="match status" value="1"/>
</dbReference>
<evidence type="ECO:0000256" key="3">
    <source>
        <dbReference type="ARBA" id="ARBA00022723"/>
    </source>
</evidence>
<gene>
    <name evidence="5" type="ORF">SAMN02787144_1004225</name>
</gene>
<dbReference type="GO" id="GO:0003824">
    <property type="term" value="F:catalytic activity"/>
    <property type="evidence" value="ECO:0007669"/>
    <property type="project" value="UniProtKB-ARBA"/>
</dbReference>
<proteinExistence type="inferred from homology"/>
<dbReference type="InterPro" id="IPR051600">
    <property type="entry name" value="Beta-PGM-like"/>
</dbReference>
<sequence length="264" mass="28331">MHDGCDVTAERGSMNAQLREGGRATPRMSETVCRAVGGRGTRLPPMTHGPVELVIFDCDGVLVDSERICVQVDAMIMADLGCPFTEAEIIEQFVGSSDEVYTAAVEQRLGRRLEKGWQQKYEHLYRTAFDAELTAVDGIAEVLNTLATPLCVASNGDHDGIRRNLEIAALSEHFSGNIFSAEDVPTGKPAPDLFLHAARSMGVEPGRCAVIEDSAYGVQAARAAGMRAFGYCGGLTPASRLEGPRTTVFDDMRELPGLLAAVSI</sequence>
<reference evidence="5 6" key="1">
    <citation type="submission" date="2016-11" db="EMBL/GenBank/DDBJ databases">
        <authorList>
            <person name="Jaros S."/>
            <person name="Januszkiewicz K."/>
            <person name="Wedrychowicz H."/>
        </authorList>
    </citation>
    <scope>NUCLEOTIDE SEQUENCE [LARGE SCALE GENOMIC DNA]</scope>
    <source>
        <strain evidence="5 6">OK807</strain>
    </source>
</reference>
<accession>A0A1K1YCC9</accession>
<comment type="cofactor">
    <cofactor evidence="1">
        <name>Mg(2+)</name>
        <dbReference type="ChEBI" id="CHEBI:18420"/>
    </cofactor>
</comment>
<dbReference type="SFLD" id="SFLDG01135">
    <property type="entry name" value="C1.5.6:_HAD__Beta-PGM__Phospha"/>
    <property type="match status" value="1"/>
</dbReference>